<organism evidence="1 2">
    <name type="scientific">Klebsiella oxytoca</name>
    <dbReference type="NCBI Taxonomy" id="571"/>
    <lineage>
        <taxon>Bacteria</taxon>
        <taxon>Pseudomonadati</taxon>
        <taxon>Pseudomonadota</taxon>
        <taxon>Gammaproteobacteria</taxon>
        <taxon>Enterobacterales</taxon>
        <taxon>Enterobacteriaceae</taxon>
        <taxon>Klebsiella/Raoultella group</taxon>
        <taxon>Klebsiella</taxon>
    </lineage>
</organism>
<evidence type="ECO:0000313" key="1">
    <source>
        <dbReference type="EMBL" id="HAT1685350.1"/>
    </source>
</evidence>
<evidence type="ECO:0008006" key="3">
    <source>
        <dbReference type="Google" id="ProtNLM"/>
    </source>
</evidence>
<dbReference type="EMBL" id="DACSEO010000183">
    <property type="protein sequence ID" value="HAT1685350.1"/>
    <property type="molecule type" value="Genomic_DNA"/>
</dbReference>
<reference evidence="1" key="1">
    <citation type="journal article" date="2018" name="Genome Biol.">
        <title>SKESA: strategic k-mer extension for scrupulous assemblies.</title>
        <authorList>
            <person name="Souvorov A."/>
            <person name="Agarwala R."/>
            <person name="Lipman D.J."/>
        </authorList>
    </citation>
    <scope>NUCLEOTIDE SEQUENCE</scope>
    <source>
        <strain evidence="1">R404</strain>
    </source>
</reference>
<accession>A0AAN5LE66</accession>
<comment type="caution">
    <text evidence="1">The sequence shown here is derived from an EMBL/GenBank/DDBJ whole genome shotgun (WGS) entry which is preliminary data.</text>
</comment>
<gene>
    <name evidence="1" type="ORF">I8Y21_006208</name>
</gene>
<evidence type="ECO:0000313" key="2">
    <source>
        <dbReference type="Proteomes" id="UP000856143"/>
    </source>
</evidence>
<reference evidence="1" key="2">
    <citation type="submission" date="2020-11" db="EMBL/GenBank/DDBJ databases">
        <authorList>
            <consortium name="NCBI Pathogen Detection Project"/>
        </authorList>
    </citation>
    <scope>NUCLEOTIDE SEQUENCE</scope>
    <source>
        <strain evidence="1">R404</strain>
    </source>
</reference>
<feature type="non-terminal residue" evidence="1">
    <location>
        <position position="99"/>
    </location>
</feature>
<name>A0AAN5LE66_KLEOX</name>
<sequence length="99" mass="11021">MNLKKIKLFAIDSDGVVLNDTYSPAIKIFVESLGVNYSPLIERSVWGSPQVSAGHNLALACKLPYSGEKVINDFFKIRDDYLKEHPVEVLPEIESTLAL</sequence>
<proteinExistence type="predicted"/>
<dbReference type="Proteomes" id="UP000856143">
    <property type="component" value="Unassembled WGS sequence"/>
</dbReference>
<protein>
    <recommendedName>
        <fullName evidence="3">HAD family hydrolase</fullName>
    </recommendedName>
</protein>
<dbReference type="AlphaFoldDB" id="A0AAN5LE66"/>